<accession>A0ACA9LZ55</accession>
<keyword evidence="2" id="KW-1185">Reference proteome</keyword>
<comment type="caution">
    <text evidence="1">The sequence shown here is derived from an EMBL/GenBank/DDBJ whole genome shotgun (WGS) entry which is preliminary data.</text>
</comment>
<dbReference type="EMBL" id="CAJVQC010005590">
    <property type="protein sequence ID" value="CAG8555919.1"/>
    <property type="molecule type" value="Genomic_DNA"/>
</dbReference>
<gene>
    <name evidence="1" type="ORF">RPERSI_LOCUS4157</name>
</gene>
<name>A0ACA9LZ55_9GLOM</name>
<protein>
    <submittedName>
        <fullName evidence="1">32178_t:CDS:1</fullName>
    </submittedName>
</protein>
<reference evidence="1" key="1">
    <citation type="submission" date="2021-06" db="EMBL/GenBank/DDBJ databases">
        <authorList>
            <person name="Kallberg Y."/>
            <person name="Tangrot J."/>
            <person name="Rosling A."/>
        </authorList>
    </citation>
    <scope>NUCLEOTIDE SEQUENCE</scope>
    <source>
        <strain evidence="1">MA461A</strain>
    </source>
</reference>
<evidence type="ECO:0000313" key="1">
    <source>
        <dbReference type="EMBL" id="CAG8555919.1"/>
    </source>
</evidence>
<organism evidence="1 2">
    <name type="scientific">Racocetra persica</name>
    <dbReference type="NCBI Taxonomy" id="160502"/>
    <lineage>
        <taxon>Eukaryota</taxon>
        <taxon>Fungi</taxon>
        <taxon>Fungi incertae sedis</taxon>
        <taxon>Mucoromycota</taxon>
        <taxon>Glomeromycotina</taxon>
        <taxon>Glomeromycetes</taxon>
        <taxon>Diversisporales</taxon>
        <taxon>Gigasporaceae</taxon>
        <taxon>Racocetra</taxon>
    </lineage>
</organism>
<evidence type="ECO:0000313" key="2">
    <source>
        <dbReference type="Proteomes" id="UP000789920"/>
    </source>
</evidence>
<sequence>KLWDGDANHVSLLLTIEETLKMVDEILKPLLDHYDTDFGGSYIELKNELIMVPTLDPEMIEKIRFSPHIIDYRNYLLFEPAIKSLRQLRYEWYHIKQLVIDHRKNTKSILSILIYTDEKANNNVVVISNDDGSNERLKDAIKHYNPIIIYKATQPHDSSISKPRRQSKVGIRMNLIIANFEADKGDSGAAIFSFSRPQDLRLVNLIGINTGGFKLASLHDGSDQLTTNLPIEFILNNDKIPITLVTQPI</sequence>
<proteinExistence type="predicted"/>
<feature type="non-terminal residue" evidence="1">
    <location>
        <position position="1"/>
    </location>
</feature>
<dbReference type="Proteomes" id="UP000789920">
    <property type="component" value="Unassembled WGS sequence"/>
</dbReference>